<evidence type="ECO:0000256" key="1">
    <source>
        <dbReference type="ARBA" id="ARBA00022679"/>
    </source>
</evidence>
<dbReference type="Proteomes" id="UP000220133">
    <property type="component" value="Chromosome"/>
</dbReference>
<keyword evidence="4" id="KW-1185">Reference proteome</keyword>
<dbReference type="InterPro" id="IPR011004">
    <property type="entry name" value="Trimer_LpxA-like_sf"/>
</dbReference>
<keyword evidence="1 3" id="KW-0808">Transferase</keyword>
<dbReference type="GO" id="GO:0016746">
    <property type="term" value="F:acyltransferase activity"/>
    <property type="evidence" value="ECO:0007669"/>
    <property type="project" value="UniProtKB-KW"/>
</dbReference>
<proteinExistence type="predicted"/>
<dbReference type="InterPro" id="IPR023917">
    <property type="entry name" value="Bifunctiontional_GlmU_bac-type"/>
</dbReference>
<dbReference type="PANTHER" id="PTHR43584">
    <property type="entry name" value="NUCLEOTIDYL TRANSFERASE"/>
    <property type="match status" value="1"/>
</dbReference>
<organism evidence="3 4">
    <name type="scientific">Chitinophaga caeni</name>
    <dbReference type="NCBI Taxonomy" id="2029983"/>
    <lineage>
        <taxon>Bacteria</taxon>
        <taxon>Pseudomonadati</taxon>
        <taxon>Bacteroidota</taxon>
        <taxon>Chitinophagia</taxon>
        <taxon>Chitinophagales</taxon>
        <taxon>Chitinophagaceae</taxon>
        <taxon>Chitinophaga</taxon>
    </lineage>
</organism>
<evidence type="ECO:0000256" key="2">
    <source>
        <dbReference type="ARBA" id="ARBA00023315"/>
    </source>
</evidence>
<dbReference type="KEGG" id="cbae:COR50_20980"/>
<evidence type="ECO:0000313" key="4">
    <source>
        <dbReference type="Proteomes" id="UP000220133"/>
    </source>
</evidence>
<reference evidence="3 4" key="1">
    <citation type="submission" date="2017-10" db="EMBL/GenBank/DDBJ databases">
        <title>Paenichitinophaga pekingensis gen. nov., sp. nov., isolated from activated sludge.</title>
        <authorList>
            <person name="Jin D."/>
            <person name="Kong X."/>
            <person name="Deng Y."/>
            <person name="Bai Z."/>
        </authorList>
    </citation>
    <scope>NUCLEOTIDE SEQUENCE [LARGE SCALE GENOMIC DNA]</scope>
    <source>
        <strain evidence="3 4">13</strain>
    </source>
</reference>
<dbReference type="PANTHER" id="PTHR43584:SF8">
    <property type="entry name" value="N-ACETYLMURAMATE ALPHA-1-PHOSPHATE URIDYLYLTRANSFERASE"/>
    <property type="match status" value="1"/>
</dbReference>
<dbReference type="InterPro" id="IPR050065">
    <property type="entry name" value="GlmU-like"/>
</dbReference>
<dbReference type="SUPFAM" id="SSF51161">
    <property type="entry name" value="Trimeric LpxA-like enzymes"/>
    <property type="match status" value="1"/>
</dbReference>
<evidence type="ECO:0000313" key="3">
    <source>
        <dbReference type="EMBL" id="ATL49450.1"/>
    </source>
</evidence>
<dbReference type="OrthoDB" id="9784832at2"/>
<name>A0A291QZS1_9BACT</name>
<dbReference type="GO" id="GO:0016779">
    <property type="term" value="F:nucleotidyltransferase activity"/>
    <property type="evidence" value="ECO:0007669"/>
    <property type="project" value="UniProtKB-ARBA"/>
</dbReference>
<dbReference type="RefSeq" id="WP_098195817.1">
    <property type="nucleotide sequence ID" value="NZ_CP023777.1"/>
</dbReference>
<gene>
    <name evidence="3" type="ORF">COR50_20980</name>
</gene>
<accession>A0A291QZS1</accession>
<sequence>MHNPHYILFDTPGRDLMYPFTHTRPMAACRIGILTIQEKWERWLGVSCSHYTAEYLQPKYPLQLSPEGKNLLINGHILPNAALVEAIRELKPGQELFKENHLVAKYVDGKDFFNPVAQADRLSFEGVFTRIDHPWELHLHNAVALQDDFELLTAGRESAPIDPGNQVVGAGNIFLEEGAVVTHSILNASTGPIYIGKDALIMEGCMIRGGLALLDGAVMKMGTKIYGAVTVGKQGIVGGEIKNSIFFDYSNKSHDGYIGDAVIGEWCNLGAGTSCSNIKNNGSEVKIWMEAKNEAWPAGLKCGVLMGDYSRCAIQTMFNTGTVIGVSCNIFGGTFPPKFVPSFTWGGIGLSERYRLAEALRDVTSWMLFKKKSPSESEKQILTYIFEQQNSGLA</sequence>
<keyword evidence="2" id="KW-0012">Acyltransferase</keyword>
<dbReference type="Pfam" id="PF13562">
    <property type="entry name" value="NTP_transf_4"/>
    <property type="match status" value="1"/>
</dbReference>
<dbReference type="Gene3D" id="2.160.10.10">
    <property type="entry name" value="Hexapeptide repeat proteins"/>
    <property type="match status" value="1"/>
</dbReference>
<protein>
    <submittedName>
        <fullName evidence="3">Glucose-1-phosphate thymidylyltransferase</fullName>
    </submittedName>
</protein>
<dbReference type="NCBIfam" id="TIGR03991">
    <property type="entry name" value="alt_bact_glmU"/>
    <property type="match status" value="1"/>
</dbReference>
<dbReference type="EMBL" id="CP023777">
    <property type="protein sequence ID" value="ATL49450.1"/>
    <property type="molecule type" value="Genomic_DNA"/>
</dbReference>
<dbReference type="AlphaFoldDB" id="A0A291QZS1"/>